<dbReference type="Pfam" id="PF00583">
    <property type="entry name" value="Acetyltransf_1"/>
    <property type="match status" value="1"/>
</dbReference>
<dbReference type="SUPFAM" id="SSF55729">
    <property type="entry name" value="Acyl-CoA N-acyltransferases (Nat)"/>
    <property type="match status" value="1"/>
</dbReference>
<dbReference type="EMBL" id="BMNB01000011">
    <property type="protein sequence ID" value="GGM42230.1"/>
    <property type="molecule type" value="Genomic_DNA"/>
</dbReference>
<evidence type="ECO:0000259" key="3">
    <source>
        <dbReference type="PROSITE" id="PS51186"/>
    </source>
</evidence>
<keyword evidence="1" id="KW-0808">Transferase</keyword>
<dbReference type="PANTHER" id="PTHR43877">
    <property type="entry name" value="AMINOALKYLPHOSPHONATE N-ACETYLTRANSFERASE-RELATED-RELATED"/>
    <property type="match status" value="1"/>
</dbReference>
<protein>
    <recommendedName>
        <fullName evidence="3">N-acetyltransferase domain-containing protein</fullName>
    </recommendedName>
</protein>
<dbReference type="PROSITE" id="PS51186">
    <property type="entry name" value="GNAT"/>
    <property type="match status" value="1"/>
</dbReference>
<evidence type="ECO:0000313" key="4">
    <source>
        <dbReference type="EMBL" id="GGM42230.1"/>
    </source>
</evidence>
<keyword evidence="2" id="KW-0012">Acyltransferase</keyword>
<evidence type="ECO:0000256" key="1">
    <source>
        <dbReference type="ARBA" id="ARBA00022679"/>
    </source>
</evidence>
<dbReference type="InterPro" id="IPR000182">
    <property type="entry name" value="GNAT_dom"/>
</dbReference>
<evidence type="ECO:0000256" key="2">
    <source>
        <dbReference type="ARBA" id="ARBA00023315"/>
    </source>
</evidence>
<dbReference type="AlphaFoldDB" id="A0A917TX20"/>
<comment type="caution">
    <text evidence="4">The sequence shown here is derived from an EMBL/GenBank/DDBJ whole genome shotgun (WGS) entry which is preliminary data.</text>
</comment>
<dbReference type="PANTHER" id="PTHR43877:SF2">
    <property type="entry name" value="AMINOALKYLPHOSPHONATE N-ACETYLTRANSFERASE-RELATED"/>
    <property type="match status" value="1"/>
</dbReference>
<dbReference type="Proteomes" id="UP000608890">
    <property type="component" value="Unassembled WGS sequence"/>
</dbReference>
<feature type="domain" description="N-acetyltransferase" evidence="3">
    <location>
        <begin position="1"/>
        <end position="140"/>
    </location>
</feature>
<name>A0A917TX20_9ACTN</name>
<dbReference type="CDD" id="cd04301">
    <property type="entry name" value="NAT_SF"/>
    <property type="match status" value="1"/>
</dbReference>
<dbReference type="Gene3D" id="3.40.630.30">
    <property type="match status" value="1"/>
</dbReference>
<sequence length="147" mass="15834">MAVLREVHDADGYPLTWPADPARWLTPAGLLDAWVAMDGHGAILGHVLLARTEQAAGPVAEVGRLFVAPQARRQAVGRRLVEHALIVADDQRMPLVLEVVDGDSAASAMYEATGWRLTHISTADWTGPNGEAVRLRHYRSPIGSADA</sequence>
<dbReference type="InterPro" id="IPR050832">
    <property type="entry name" value="Bact_Acetyltransf"/>
</dbReference>
<organism evidence="4 5">
    <name type="scientific">Micromonospora sonchi</name>
    <dbReference type="NCBI Taxonomy" id="1763543"/>
    <lineage>
        <taxon>Bacteria</taxon>
        <taxon>Bacillati</taxon>
        <taxon>Actinomycetota</taxon>
        <taxon>Actinomycetes</taxon>
        <taxon>Micromonosporales</taxon>
        <taxon>Micromonosporaceae</taxon>
        <taxon>Micromonospora</taxon>
    </lineage>
</organism>
<dbReference type="InterPro" id="IPR016181">
    <property type="entry name" value="Acyl_CoA_acyltransferase"/>
</dbReference>
<keyword evidence="5" id="KW-1185">Reference proteome</keyword>
<gene>
    <name evidence="4" type="ORF">GCM10011608_28630</name>
</gene>
<reference evidence="4" key="1">
    <citation type="journal article" date="2014" name="Int. J. Syst. Evol. Microbiol.">
        <title>Complete genome sequence of Corynebacterium casei LMG S-19264T (=DSM 44701T), isolated from a smear-ripened cheese.</title>
        <authorList>
            <consortium name="US DOE Joint Genome Institute (JGI-PGF)"/>
            <person name="Walter F."/>
            <person name="Albersmeier A."/>
            <person name="Kalinowski J."/>
            <person name="Ruckert C."/>
        </authorList>
    </citation>
    <scope>NUCLEOTIDE SEQUENCE</scope>
    <source>
        <strain evidence="4">CGMCC 4.7312</strain>
    </source>
</reference>
<proteinExistence type="predicted"/>
<dbReference type="GO" id="GO:0016747">
    <property type="term" value="F:acyltransferase activity, transferring groups other than amino-acyl groups"/>
    <property type="evidence" value="ECO:0007669"/>
    <property type="project" value="InterPro"/>
</dbReference>
<reference evidence="4" key="2">
    <citation type="submission" date="2020-09" db="EMBL/GenBank/DDBJ databases">
        <authorList>
            <person name="Sun Q."/>
            <person name="Zhou Y."/>
        </authorList>
    </citation>
    <scope>NUCLEOTIDE SEQUENCE</scope>
    <source>
        <strain evidence="4">CGMCC 4.7312</strain>
    </source>
</reference>
<evidence type="ECO:0000313" key="5">
    <source>
        <dbReference type="Proteomes" id="UP000608890"/>
    </source>
</evidence>
<accession>A0A917TX20</accession>